<keyword evidence="13" id="KW-1185">Reference proteome</keyword>
<reference evidence="11 13" key="2">
    <citation type="submission" date="2023-09" db="EMBL/GenBank/DDBJ databases">
        <title>Complete-Gapless Cercospora beticola genome.</title>
        <authorList>
            <person name="Wyatt N.A."/>
            <person name="Spanner R.E."/>
            <person name="Bolton M.D."/>
        </authorList>
    </citation>
    <scope>NUCLEOTIDE SEQUENCE [LARGE SCALE GENOMIC DNA]</scope>
    <source>
        <strain evidence="11">Cb09-40</strain>
    </source>
</reference>
<dbReference type="Pfam" id="PF12829">
    <property type="entry name" value="Mhr1"/>
    <property type="match status" value="1"/>
</dbReference>
<protein>
    <recommendedName>
        <fullName evidence="8">Large ribosomal subunit protein mL67</fullName>
    </recommendedName>
</protein>
<evidence type="ECO:0000313" key="10">
    <source>
        <dbReference type="EMBL" id="PIA99100.1"/>
    </source>
</evidence>
<evidence type="ECO:0000256" key="7">
    <source>
        <dbReference type="ARBA" id="ARBA00023274"/>
    </source>
</evidence>
<dbReference type="PANTHER" id="PTHR28184:SF1">
    <property type="entry name" value="LARGE RIBOSOMAL SUBUNIT PROTEIN ML67"/>
    <property type="match status" value="1"/>
</dbReference>
<feature type="compositionally biased region" description="Polar residues" evidence="9">
    <location>
        <begin position="500"/>
        <end position="510"/>
    </location>
</feature>
<dbReference type="Proteomes" id="UP001302367">
    <property type="component" value="Chromosome 3"/>
</dbReference>
<evidence type="ECO:0000256" key="6">
    <source>
        <dbReference type="ARBA" id="ARBA00023163"/>
    </source>
</evidence>
<dbReference type="GO" id="GO:0005739">
    <property type="term" value="C:mitochondrion"/>
    <property type="evidence" value="ECO:0007669"/>
    <property type="project" value="UniProtKB-SubCell"/>
</dbReference>
<evidence type="ECO:0000256" key="1">
    <source>
        <dbReference type="ARBA" id="ARBA00004173"/>
    </source>
</evidence>
<evidence type="ECO:0000256" key="9">
    <source>
        <dbReference type="SAM" id="MobiDB-lite"/>
    </source>
</evidence>
<feature type="compositionally biased region" description="Basic residues" evidence="9">
    <location>
        <begin position="479"/>
        <end position="491"/>
    </location>
</feature>
<reference evidence="10 12" key="1">
    <citation type="submission" date="2015-10" db="EMBL/GenBank/DDBJ databases">
        <title>The cercosporin biosynthetic gene cluster was horizontally transferred to several fungal lineages and shown to be expanded in Cercospora beticola based on microsynteny with recipient genomes.</title>
        <authorList>
            <person name="De Jonge R."/>
            <person name="Ebert M.K."/>
            <person name="Suttle J.C."/>
            <person name="Jurick Ii W.M."/>
            <person name="Secor G.A."/>
            <person name="Thomma B.P."/>
            <person name="Van De Peer Y."/>
            <person name="Bolton M.D."/>
        </authorList>
    </citation>
    <scope>NUCLEOTIDE SEQUENCE [LARGE SCALE GENOMIC DNA]</scope>
    <source>
        <strain evidence="10 12">09-40</strain>
    </source>
</reference>
<dbReference type="PANTHER" id="PTHR28184">
    <property type="entry name" value="MITOCHONDRIAL HOMOLOGOUS RECOMBINATION PROTEIN 1"/>
    <property type="match status" value="1"/>
</dbReference>
<keyword evidence="7" id="KW-0687">Ribonucleoprotein</keyword>
<dbReference type="InterPro" id="IPR024629">
    <property type="entry name" value="Ribosomal_mL67"/>
</dbReference>
<keyword evidence="6" id="KW-0804">Transcription</keyword>
<dbReference type="EMBL" id="CP134186">
    <property type="protein sequence ID" value="WPA99517.1"/>
    <property type="molecule type" value="Genomic_DNA"/>
</dbReference>
<comment type="subcellular location">
    <subcellularLocation>
        <location evidence="1">Mitochondrion</location>
    </subcellularLocation>
</comment>
<feature type="region of interest" description="Disordered" evidence="9">
    <location>
        <begin position="221"/>
        <end position="242"/>
    </location>
</feature>
<feature type="compositionally biased region" description="Basic and acidic residues" evidence="9">
    <location>
        <begin position="261"/>
        <end position="281"/>
    </location>
</feature>
<accession>A0A2G5I2V7</accession>
<keyword evidence="4" id="KW-0805">Transcription regulation</keyword>
<sequence>MQRSMRAAQVLPKGHGEAIYAYCNIRTNQVLYSLERTLRQSHLEQLADVGANNNPPKLRKDIWRPLFTVHLPDRQQGLELFRSLREYRLLHETNWDLPESIKTPYTEKQIEEMQAKLDNRGGSKKETVFDVIKREKKKLRVKMVMNQKANSVADLAAILVRQEQQSASLASQKEALLKRRKSKVLGEIISLAKEFERSGNKDLDKQIAELRAEVKEAVKKSLDKSNTAKVRKEQYQKAQTTREALQKVRVQAEKRLWASESVKKAKERAATETSSREEAARANEAAAEGAQESNPKESSPSKPIVVEYRQFIEPYPPELDPIRAALEGKAFSKRDPLYRAHQRDVRLVQRPIYSTKGIAVQWANSLDLEYAEMWPEKVKHLNMGFVRNAAPKADAEAIHEVSDFKAQQWKSRPANWDAVLRSGQTGAVEAAEPVAEGGSVVEAQAAEQKQEEDRQAVLQEVKERILLDLKVKASTPTHRWPKALAKSRRQRRDSLRQNKPIMSQTSTTENEVVLPAEPTSSENAPTL</sequence>
<dbReference type="GO" id="GO:0000150">
    <property type="term" value="F:DNA strand exchange activity"/>
    <property type="evidence" value="ECO:0007669"/>
    <property type="project" value="InterPro"/>
</dbReference>
<comment type="similarity">
    <text evidence="2">Belongs to the mitochondrion-specific ribosomal protein mL67 family.</text>
</comment>
<evidence type="ECO:0000313" key="11">
    <source>
        <dbReference type="EMBL" id="WPA99517.1"/>
    </source>
</evidence>
<feature type="region of interest" description="Disordered" evidence="9">
    <location>
        <begin position="477"/>
        <end position="527"/>
    </location>
</feature>
<evidence type="ECO:0000313" key="12">
    <source>
        <dbReference type="Proteomes" id="UP000230605"/>
    </source>
</evidence>
<dbReference type="GO" id="GO:1990904">
    <property type="term" value="C:ribonucleoprotein complex"/>
    <property type="evidence" value="ECO:0007669"/>
    <property type="project" value="UniProtKB-KW"/>
</dbReference>
<evidence type="ECO:0000256" key="3">
    <source>
        <dbReference type="ARBA" id="ARBA00022980"/>
    </source>
</evidence>
<evidence type="ECO:0000256" key="8">
    <source>
        <dbReference type="ARBA" id="ARBA00035185"/>
    </source>
</evidence>
<dbReference type="Proteomes" id="UP000230605">
    <property type="component" value="Chromosome 3"/>
</dbReference>
<feature type="compositionally biased region" description="Low complexity" evidence="9">
    <location>
        <begin position="282"/>
        <end position="302"/>
    </location>
</feature>
<dbReference type="EMBL" id="LKMD01000101">
    <property type="protein sequence ID" value="PIA99100.1"/>
    <property type="molecule type" value="Genomic_DNA"/>
</dbReference>
<keyword evidence="3" id="KW-0689">Ribosomal protein</keyword>
<evidence type="ECO:0000256" key="5">
    <source>
        <dbReference type="ARBA" id="ARBA00023128"/>
    </source>
</evidence>
<dbReference type="OrthoDB" id="5333655at2759"/>
<evidence type="ECO:0000256" key="4">
    <source>
        <dbReference type="ARBA" id="ARBA00023015"/>
    </source>
</evidence>
<dbReference type="GO" id="GO:0005840">
    <property type="term" value="C:ribosome"/>
    <property type="evidence" value="ECO:0007669"/>
    <property type="project" value="UniProtKB-KW"/>
</dbReference>
<keyword evidence="5" id="KW-0496">Mitochondrion</keyword>
<feature type="compositionally biased region" description="Polar residues" evidence="9">
    <location>
        <begin position="518"/>
        <end position="527"/>
    </location>
</feature>
<dbReference type="GO" id="GO:0003735">
    <property type="term" value="F:structural constituent of ribosome"/>
    <property type="evidence" value="ECO:0007669"/>
    <property type="project" value="TreeGrafter"/>
</dbReference>
<dbReference type="AlphaFoldDB" id="A0A2G5I2V7"/>
<dbReference type="GO" id="GO:0003697">
    <property type="term" value="F:single-stranded DNA binding"/>
    <property type="evidence" value="ECO:0007669"/>
    <property type="project" value="InterPro"/>
</dbReference>
<name>A0A2G5I2V7_CERBT</name>
<evidence type="ECO:0000256" key="2">
    <source>
        <dbReference type="ARBA" id="ARBA00010741"/>
    </source>
</evidence>
<gene>
    <name evidence="10" type="ORF">CB0940_02381</name>
    <name evidence="11" type="ORF">RHO25_004135</name>
</gene>
<evidence type="ECO:0000313" key="13">
    <source>
        <dbReference type="Proteomes" id="UP001302367"/>
    </source>
</evidence>
<proteinExistence type="inferred from homology"/>
<feature type="region of interest" description="Disordered" evidence="9">
    <location>
        <begin position="261"/>
        <end position="302"/>
    </location>
</feature>
<organism evidence="10 12">
    <name type="scientific">Cercospora beticola</name>
    <name type="common">Sugarbeet leaf spot fungus</name>
    <dbReference type="NCBI Taxonomy" id="122368"/>
    <lineage>
        <taxon>Eukaryota</taxon>
        <taxon>Fungi</taxon>
        <taxon>Dikarya</taxon>
        <taxon>Ascomycota</taxon>
        <taxon>Pezizomycotina</taxon>
        <taxon>Dothideomycetes</taxon>
        <taxon>Dothideomycetidae</taxon>
        <taxon>Mycosphaerellales</taxon>
        <taxon>Mycosphaerellaceae</taxon>
        <taxon>Cercospora</taxon>
    </lineage>
</organism>